<protein>
    <submittedName>
        <fullName evidence="1">Uncharacterized protein</fullName>
    </submittedName>
</protein>
<dbReference type="RefSeq" id="WP_170867188.1">
    <property type="nucleotide sequence ID" value="NZ_FMZM01000013.1"/>
</dbReference>
<evidence type="ECO:0000313" key="2">
    <source>
        <dbReference type="Proteomes" id="UP000199034"/>
    </source>
</evidence>
<accession>A0A1G6ZEF3</accession>
<dbReference type="STRING" id="1045774.SAMN05421872_113114"/>
<sequence length="56" mass="6781">MGEVRQRGDVAEHPLVVARRVWRSLSEDERRTRLERLRDQQRAAVEDDVRRLRLSR</sequence>
<name>A0A1G6ZEF3_9ACTN</name>
<keyword evidence="2" id="KW-1185">Reference proteome</keyword>
<reference evidence="1 2" key="1">
    <citation type="submission" date="2016-10" db="EMBL/GenBank/DDBJ databases">
        <authorList>
            <person name="de Groot N.N."/>
        </authorList>
    </citation>
    <scope>NUCLEOTIDE SEQUENCE [LARGE SCALE GENOMIC DNA]</scope>
    <source>
        <strain evidence="1 2">CGMCC 4.6858</strain>
    </source>
</reference>
<evidence type="ECO:0000313" key="1">
    <source>
        <dbReference type="EMBL" id="SDE00994.1"/>
    </source>
</evidence>
<proteinExistence type="predicted"/>
<organism evidence="1 2">
    <name type="scientific">Nocardioides lianchengensis</name>
    <dbReference type="NCBI Taxonomy" id="1045774"/>
    <lineage>
        <taxon>Bacteria</taxon>
        <taxon>Bacillati</taxon>
        <taxon>Actinomycetota</taxon>
        <taxon>Actinomycetes</taxon>
        <taxon>Propionibacteriales</taxon>
        <taxon>Nocardioidaceae</taxon>
        <taxon>Nocardioides</taxon>
    </lineage>
</organism>
<gene>
    <name evidence="1" type="ORF">SAMN05421872_113114</name>
</gene>
<dbReference type="Proteomes" id="UP000199034">
    <property type="component" value="Unassembled WGS sequence"/>
</dbReference>
<dbReference type="AlphaFoldDB" id="A0A1G6ZEF3"/>
<dbReference type="EMBL" id="FMZM01000013">
    <property type="protein sequence ID" value="SDE00994.1"/>
    <property type="molecule type" value="Genomic_DNA"/>
</dbReference>